<feature type="compositionally biased region" description="Pro residues" evidence="1">
    <location>
        <begin position="13"/>
        <end position="22"/>
    </location>
</feature>
<protein>
    <recommendedName>
        <fullName evidence="5">DUF4190 domain-containing protein</fullName>
    </recommendedName>
</protein>
<dbReference type="EMBL" id="JAUSYY010000001">
    <property type="protein sequence ID" value="MDQ0893193.1"/>
    <property type="molecule type" value="Genomic_DNA"/>
</dbReference>
<feature type="transmembrane region" description="Helical" evidence="2">
    <location>
        <begin position="64"/>
        <end position="95"/>
    </location>
</feature>
<comment type="caution">
    <text evidence="3">The sequence shown here is derived from an EMBL/GenBank/DDBJ whole genome shotgun (WGS) entry which is preliminary data.</text>
</comment>
<keyword evidence="2" id="KW-0812">Transmembrane</keyword>
<feature type="transmembrane region" description="Helical" evidence="2">
    <location>
        <begin position="107"/>
        <end position="140"/>
    </location>
</feature>
<reference evidence="3 4" key="1">
    <citation type="submission" date="2023-07" db="EMBL/GenBank/DDBJ databases">
        <title>Comparative genomics of wheat-associated soil bacteria to identify genetic determinants of phenazine resistance.</title>
        <authorList>
            <person name="Mouncey N."/>
        </authorList>
    </citation>
    <scope>NUCLEOTIDE SEQUENCE [LARGE SCALE GENOMIC DNA]</scope>
    <source>
        <strain evidence="3 4">V3I3</strain>
    </source>
</reference>
<gene>
    <name evidence="3" type="ORF">QFZ26_000748</name>
</gene>
<feature type="region of interest" description="Disordered" evidence="1">
    <location>
        <begin position="1"/>
        <end position="52"/>
    </location>
</feature>
<keyword evidence="2" id="KW-0472">Membrane</keyword>
<organism evidence="3 4">
    <name type="scientific">Agromyces ramosus</name>
    <dbReference type="NCBI Taxonomy" id="33879"/>
    <lineage>
        <taxon>Bacteria</taxon>
        <taxon>Bacillati</taxon>
        <taxon>Actinomycetota</taxon>
        <taxon>Actinomycetes</taxon>
        <taxon>Micrococcales</taxon>
        <taxon>Microbacteriaceae</taxon>
        <taxon>Agromyces</taxon>
    </lineage>
</organism>
<keyword evidence="4" id="KW-1185">Reference proteome</keyword>
<evidence type="ECO:0000256" key="1">
    <source>
        <dbReference type="SAM" id="MobiDB-lite"/>
    </source>
</evidence>
<accession>A0ABU0R534</accession>
<evidence type="ECO:0000256" key="2">
    <source>
        <dbReference type="SAM" id="Phobius"/>
    </source>
</evidence>
<feature type="compositionally biased region" description="Low complexity" evidence="1">
    <location>
        <begin position="23"/>
        <end position="52"/>
    </location>
</feature>
<evidence type="ECO:0008006" key="5">
    <source>
        <dbReference type="Google" id="ProtNLM"/>
    </source>
</evidence>
<evidence type="ECO:0000313" key="4">
    <source>
        <dbReference type="Proteomes" id="UP001239083"/>
    </source>
</evidence>
<dbReference type="Proteomes" id="UP001239083">
    <property type="component" value="Unassembled WGS sequence"/>
</dbReference>
<proteinExistence type="predicted"/>
<evidence type="ECO:0000313" key="3">
    <source>
        <dbReference type="EMBL" id="MDQ0893193.1"/>
    </source>
</evidence>
<sequence length="144" mass="14626">MTDPNLPEQPGSGVPPVPPAAPAQPAQPAAPSYSTPQPAAPAQPGYTAPAYQSAPASATPILSILSLIGGIIGILSSWFYFGLLFSIAAIVLGFIGKKKEPAAKGMWLTGIILGFVGIAIGLISIIVTIIAFIALASYGASYTY</sequence>
<name>A0ABU0R534_9MICO</name>
<dbReference type="RefSeq" id="WP_307039428.1">
    <property type="nucleotide sequence ID" value="NZ_JAUSYY010000001.1"/>
</dbReference>
<keyword evidence="2" id="KW-1133">Transmembrane helix</keyword>